<evidence type="ECO:0000313" key="1">
    <source>
        <dbReference type="EMBL" id="GAN11921.1"/>
    </source>
</evidence>
<keyword evidence="2" id="KW-1185">Reference proteome</keyword>
<dbReference type="OrthoDB" id="2298767at2759"/>
<sequence>MSETSLRKNVIEQFKERVDNNVEDARVVIETLNAVNTISEIDERHKSIRVVDTEELKQLLQNAIKEDPDYKKLEELDHYRYLLPRDHHKKKQNKDGDVALLHEFIQNKSEVEFRRNIRMGRRGFLALYEEIKDDEVFMMKLAFSEDPWC</sequence>
<protein>
    <submittedName>
        <fullName evidence="1">Uncharacterized protein</fullName>
    </submittedName>
</protein>
<name>A0A0C9MMB7_9FUNG</name>
<accession>A0A0C9MMB7</accession>
<organism evidence="1">
    <name type="scientific">Mucor ambiguus</name>
    <dbReference type="NCBI Taxonomy" id="91626"/>
    <lineage>
        <taxon>Eukaryota</taxon>
        <taxon>Fungi</taxon>
        <taxon>Fungi incertae sedis</taxon>
        <taxon>Mucoromycota</taxon>
        <taxon>Mucoromycotina</taxon>
        <taxon>Mucoromycetes</taxon>
        <taxon>Mucorales</taxon>
        <taxon>Mucorineae</taxon>
        <taxon>Mucoraceae</taxon>
        <taxon>Mucor</taxon>
    </lineage>
</organism>
<reference evidence="1" key="1">
    <citation type="submission" date="2014-09" db="EMBL/GenBank/DDBJ databases">
        <title>Draft genome sequence of an oleaginous Mucoromycotina fungus Mucor ambiguus NBRC6742.</title>
        <authorList>
            <person name="Takeda I."/>
            <person name="Yamane N."/>
            <person name="Morita T."/>
            <person name="Tamano K."/>
            <person name="Machida M."/>
            <person name="Baker S."/>
            <person name="Koike H."/>
        </authorList>
    </citation>
    <scope>NUCLEOTIDE SEQUENCE</scope>
    <source>
        <strain evidence="1">NBRC 6742</strain>
    </source>
</reference>
<dbReference type="EMBL" id="DF837572">
    <property type="protein sequence ID" value="GAN11921.1"/>
    <property type="molecule type" value="Genomic_DNA"/>
</dbReference>
<dbReference type="Proteomes" id="UP000053815">
    <property type="component" value="Unassembled WGS sequence"/>
</dbReference>
<evidence type="ECO:0000313" key="2">
    <source>
        <dbReference type="Proteomes" id="UP000053815"/>
    </source>
</evidence>
<gene>
    <name evidence="1" type="ORF">MAM1_1283d11549</name>
</gene>
<dbReference type="AlphaFoldDB" id="A0A0C9MMB7"/>
<proteinExistence type="predicted"/>